<dbReference type="EMBL" id="AZHW01000183">
    <property type="protein sequence ID" value="ETX02011.1"/>
    <property type="molecule type" value="Genomic_DNA"/>
</dbReference>
<reference evidence="9 10" key="1">
    <citation type="journal article" date="2014" name="Nature">
        <title>An environmental bacterial taxon with a large and distinct metabolic repertoire.</title>
        <authorList>
            <person name="Wilson M.C."/>
            <person name="Mori T."/>
            <person name="Ruckert C."/>
            <person name="Uria A.R."/>
            <person name="Helf M.J."/>
            <person name="Takada K."/>
            <person name="Gernert C."/>
            <person name="Steffens U.A."/>
            <person name="Heycke N."/>
            <person name="Schmitt S."/>
            <person name="Rinke C."/>
            <person name="Helfrich E.J."/>
            <person name="Brachmann A.O."/>
            <person name="Gurgui C."/>
            <person name="Wakimoto T."/>
            <person name="Kracht M."/>
            <person name="Crusemann M."/>
            <person name="Hentschel U."/>
            <person name="Abe I."/>
            <person name="Matsunaga S."/>
            <person name="Kalinowski J."/>
            <person name="Takeyama H."/>
            <person name="Piel J."/>
        </authorList>
    </citation>
    <scope>NUCLEOTIDE SEQUENCE [LARGE SCALE GENOMIC DNA]</scope>
    <source>
        <strain evidence="10">TSY1</strain>
    </source>
</reference>
<evidence type="ECO:0000256" key="6">
    <source>
        <dbReference type="ARBA" id="ARBA00023004"/>
    </source>
</evidence>
<dbReference type="InterPro" id="IPR000385">
    <property type="entry name" value="MoaA_NifB_PqqE_Fe-S-bd_CS"/>
</dbReference>
<dbReference type="AlphaFoldDB" id="W4LW69"/>
<keyword evidence="4" id="KW-0479">Metal-binding</keyword>
<feature type="domain" description="Radical SAM core" evidence="8">
    <location>
        <begin position="16"/>
        <end position="231"/>
    </location>
</feature>
<keyword evidence="2" id="KW-0004">4Fe-4S</keyword>
<organism evidence="9 10">
    <name type="scientific">Entotheonella factor</name>
    <dbReference type="NCBI Taxonomy" id="1429438"/>
    <lineage>
        <taxon>Bacteria</taxon>
        <taxon>Pseudomonadati</taxon>
        <taxon>Nitrospinota/Tectimicrobiota group</taxon>
        <taxon>Candidatus Tectimicrobiota</taxon>
        <taxon>Candidatus Entotheonellia</taxon>
        <taxon>Candidatus Entotheonellales</taxon>
        <taxon>Candidatus Entotheonellaceae</taxon>
        <taxon>Candidatus Entotheonella</taxon>
    </lineage>
</organism>
<comment type="cofactor">
    <cofactor evidence="1">
        <name>[4Fe-4S] cluster</name>
        <dbReference type="ChEBI" id="CHEBI:49883"/>
    </cofactor>
</comment>
<evidence type="ECO:0000256" key="4">
    <source>
        <dbReference type="ARBA" id="ARBA00022723"/>
    </source>
</evidence>
<dbReference type="SUPFAM" id="SSF102114">
    <property type="entry name" value="Radical SAM enzymes"/>
    <property type="match status" value="1"/>
</dbReference>
<dbReference type="CDD" id="cd01335">
    <property type="entry name" value="Radical_SAM"/>
    <property type="match status" value="1"/>
</dbReference>
<keyword evidence="5" id="KW-0560">Oxidoreductase</keyword>
<keyword evidence="6" id="KW-0408">Iron</keyword>
<dbReference type="PROSITE" id="PS51918">
    <property type="entry name" value="RADICAL_SAM"/>
    <property type="match status" value="1"/>
</dbReference>
<dbReference type="GO" id="GO:0051539">
    <property type="term" value="F:4 iron, 4 sulfur cluster binding"/>
    <property type="evidence" value="ECO:0007669"/>
    <property type="project" value="UniProtKB-KW"/>
</dbReference>
<keyword evidence="10" id="KW-1185">Reference proteome</keyword>
<dbReference type="Pfam" id="PF04055">
    <property type="entry name" value="Radical_SAM"/>
    <property type="match status" value="1"/>
</dbReference>
<dbReference type="InterPro" id="IPR013785">
    <property type="entry name" value="Aldolase_TIM"/>
</dbReference>
<dbReference type="GO" id="GO:0046872">
    <property type="term" value="F:metal ion binding"/>
    <property type="evidence" value="ECO:0007669"/>
    <property type="project" value="UniProtKB-KW"/>
</dbReference>
<dbReference type="PANTHER" id="PTHR11228:SF7">
    <property type="entry name" value="PQQA PEPTIDE CYCLASE"/>
    <property type="match status" value="1"/>
</dbReference>
<evidence type="ECO:0000256" key="2">
    <source>
        <dbReference type="ARBA" id="ARBA00022485"/>
    </source>
</evidence>
<dbReference type="PANTHER" id="PTHR11228">
    <property type="entry name" value="RADICAL SAM DOMAIN PROTEIN"/>
    <property type="match status" value="1"/>
</dbReference>
<protein>
    <recommendedName>
        <fullName evidence="8">Radical SAM core domain-containing protein</fullName>
    </recommendedName>
</protein>
<dbReference type="SFLD" id="SFLDS00029">
    <property type="entry name" value="Radical_SAM"/>
    <property type="match status" value="1"/>
</dbReference>
<dbReference type="Gene3D" id="3.20.20.70">
    <property type="entry name" value="Aldolase class I"/>
    <property type="match status" value="1"/>
</dbReference>
<dbReference type="Proteomes" id="UP000019141">
    <property type="component" value="Unassembled WGS sequence"/>
</dbReference>
<evidence type="ECO:0000256" key="1">
    <source>
        <dbReference type="ARBA" id="ARBA00001966"/>
    </source>
</evidence>
<gene>
    <name evidence="9" type="ORF">ETSY1_05185</name>
</gene>
<evidence type="ECO:0000256" key="3">
    <source>
        <dbReference type="ARBA" id="ARBA00022691"/>
    </source>
</evidence>
<accession>W4LW69</accession>
<dbReference type="HOGENOM" id="CLU_061503_0_0_7"/>
<evidence type="ECO:0000259" key="8">
    <source>
        <dbReference type="PROSITE" id="PS51918"/>
    </source>
</evidence>
<keyword evidence="7" id="KW-0411">Iron-sulfur</keyword>
<proteinExistence type="predicted"/>
<evidence type="ECO:0000313" key="9">
    <source>
        <dbReference type="EMBL" id="ETX02011.1"/>
    </source>
</evidence>
<sequence>MPGAGFVMRGMKRIVDHRAVYAQLVVTDDCNLSCSYCTEFIPGAPPVPFDTLTSRIDQLDALGVMVYDLLGGEPLMHPELAAVIRHIKSKRGGANMVILITNGFLLTTRHVAALNEVGLDLMQISVDSIVPTASSHKALKTVLPKLQMLAETARFHVKVQSVLTPQTARQYDEFRRLLADLPFDFSFSLLHEPGGHVAIQGQEYVQLLTEHNLFAGMQFYRQHAEDMLLGDDSRPWKCLGGSKFLYVNAAGQVQFCSQNTDFQKPLSEMTVSDLRANHRHKPCEPGCALGCARLVSHALGEPLKTLQTSLSLVTRIRGAKGEKAPSQPAVSTPP</sequence>
<dbReference type="InterPro" id="IPR058240">
    <property type="entry name" value="rSAM_sf"/>
</dbReference>
<keyword evidence="3" id="KW-0949">S-adenosyl-L-methionine</keyword>
<comment type="caution">
    <text evidence="9">The sequence shown here is derived from an EMBL/GenBank/DDBJ whole genome shotgun (WGS) entry which is preliminary data.</text>
</comment>
<dbReference type="InterPro" id="IPR050377">
    <property type="entry name" value="Radical_SAM_PqqE_MftC-like"/>
</dbReference>
<evidence type="ECO:0000313" key="10">
    <source>
        <dbReference type="Proteomes" id="UP000019141"/>
    </source>
</evidence>
<dbReference type="PROSITE" id="PS01305">
    <property type="entry name" value="MOAA_NIFB_PQQE"/>
    <property type="match status" value="1"/>
</dbReference>
<dbReference type="InterPro" id="IPR007197">
    <property type="entry name" value="rSAM"/>
</dbReference>
<name>W4LW69_ENTF1</name>
<evidence type="ECO:0000256" key="7">
    <source>
        <dbReference type="ARBA" id="ARBA00023014"/>
    </source>
</evidence>
<evidence type="ECO:0000256" key="5">
    <source>
        <dbReference type="ARBA" id="ARBA00023002"/>
    </source>
</evidence>
<dbReference type="GO" id="GO:0016491">
    <property type="term" value="F:oxidoreductase activity"/>
    <property type="evidence" value="ECO:0007669"/>
    <property type="project" value="UniProtKB-KW"/>
</dbReference>
<dbReference type="SFLD" id="SFLDG01067">
    <property type="entry name" value="SPASM/twitch_domain_containing"/>
    <property type="match status" value="1"/>
</dbReference>